<name>A0A2S2NM62_SCHGA</name>
<dbReference type="AlphaFoldDB" id="A0A2S2NM62"/>
<organism evidence="1">
    <name type="scientific">Schizaphis graminum</name>
    <name type="common">Green bug aphid</name>
    <dbReference type="NCBI Taxonomy" id="13262"/>
    <lineage>
        <taxon>Eukaryota</taxon>
        <taxon>Metazoa</taxon>
        <taxon>Ecdysozoa</taxon>
        <taxon>Arthropoda</taxon>
        <taxon>Hexapoda</taxon>
        <taxon>Insecta</taxon>
        <taxon>Pterygota</taxon>
        <taxon>Neoptera</taxon>
        <taxon>Paraneoptera</taxon>
        <taxon>Hemiptera</taxon>
        <taxon>Sternorrhyncha</taxon>
        <taxon>Aphidomorpha</taxon>
        <taxon>Aphidoidea</taxon>
        <taxon>Aphididae</taxon>
        <taxon>Aphidini</taxon>
        <taxon>Schizaphis</taxon>
    </lineage>
</organism>
<dbReference type="EMBL" id="GGMR01005651">
    <property type="protein sequence ID" value="MBY18270.1"/>
    <property type="molecule type" value="Transcribed_RNA"/>
</dbReference>
<proteinExistence type="predicted"/>
<sequence>MACKGKSSKVKKRSFVKFLLKQNFHEKNTNALTEHFSVFHQYPKPITNADRCNPKAIKAASAAAGEAIVRYRYTYTPKPKLSRSIALKRQLRNSNRKCQVSNRKIRQATEFLLARQKDKRKRDVILTSGRGGDHGFW</sequence>
<reference evidence="1" key="1">
    <citation type="submission" date="2018-04" db="EMBL/GenBank/DDBJ databases">
        <title>Transcriptome of Schizaphis graminum biotype I.</title>
        <authorList>
            <person name="Scully E.D."/>
            <person name="Geib S.M."/>
            <person name="Palmer N.A."/>
            <person name="Koch K."/>
            <person name="Bradshaw J."/>
            <person name="Heng-Moss T."/>
            <person name="Sarath G."/>
        </authorList>
    </citation>
    <scope>NUCLEOTIDE SEQUENCE</scope>
</reference>
<protein>
    <submittedName>
        <fullName evidence="1">Uncharacterized protein</fullName>
    </submittedName>
</protein>
<accession>A0A2S2NM62</accession>
<gene>
    <name evidence="1" type="ORF">g.46836</name>
</gene>
<evidence type="ECO:0000313" key="1">
    <source>
        <dbReference type="EMBL" id="MBY18270.1"/>
    </source>
</evidence>